<keyword evidence="5" id="KW-0732">Signal</keyword>
<organism evidence="8 9">
    <name type="scientific">Symmachiella macrocystis</name>
    <dbReference type="NCBI Taxonomy" id="2527985"/>
    <lineage>
        <taxon>Bacteria</taxon>
        <taxon>Pseudomonadati</taxon>
        <taxon>Planctomycetota</taxon>
        <taxon>Planctomycetia</taxon>
        <taxon>Planctomycetales</taxon>
        <taxon>Planctomycetaceae</taxon>
        <taxon>Symmachiella</taxon>
    </lineage>
</organism>
<feature type="domain" description="Sulfatase N-terminal" evidence="7">
    <location>
        <begin position="24"/>
        <end position="422"/>
    </location>
</feature>
<dbReference type="Proteomes" id="UP000320735">
    <property type="component" value="Unassembled WGS sequence"/>
</dbReference>
<dbReference type="InterPro" id="IPR000917">
    <property type="entry name" value="Sulfatase_N"/>
</dbReference>
<keyword evidence="2" id="KW-0479">Metal-binding</keyword>
<dbReference type="Gene3D" id="3.40.50.1820">
    <property type="entry name" value="alpha/beta hydrolase"/>
    <property type="match status" value="1"/>
</dbReference>
<dbReference type="SUPFAM" id="SSF53649">
    <property type="entry name" value="Alkaline phosphatase-like"/>
    <property type="match status" value="1"/>
</dbReference>
<feature type="signal peptide" evidence="5">
    <location>
        <begin position="1"/>
        <end position="20"/>
    </location>
</feature>
<dbReference type="InterPro" id="IPR029058">
    <property type="entry name" value="AB_hydrolase_fold"/>
</dbReference>
<dbReference type="InterPro" id="IPR024607">
    <property type="entry name" value="Sulfatase_CS"/>
</dbReference>
<name>A0A5C6BLS2_9PLAN</name>
<evidence type="ECO:0000313" key="9">
    <source>
        <dbReference type="Proteomes" id="UP000320735"/>
    </source>
</evidence>
<accession>A0A5C6BLS2</accession>
<dbReference type="PANTHER" id="PTHR42693">
    <property type="entry name" value="ARYLSULFATASE FAMILY MEMBER"/>
    <property type="match status" value="1"/>
</dbReference>
<dbReference type="Gene3D" id="3.30.1120.10">
    <property type="match status" value="1"/>
</dbReference>
<dbReference type="GO" id="GO:0006508">
    <property type="term" value="P:proteolysis"/>
    <property type="evidence" value="ECO:0007669"/>
    <property type="project" value="InterPro"/>
</dbReference>
<evidence type="ECO:0000313" key="8">
    <source>
        <dbReference type="EMBL" id="TWU12965.1"/>
    </source>
</evidence>
<dbReference type="EC" id="3.1.6.1" evidence="8"/>
<evidence type="ECO:0000256" key="4">
    <source>
        <dbReference type="ARBA" id="ARBA00022837"/>
    </source>
</evidence>
<dbReference type="SUPFAM" id="SSF53474">
    <property type="entry name" value="alpha/beta-Hydrolases"/>
    <property type="match status" value="1"/>
</dbReference>
<dbReference type="AlphaFoldDB" id="A0A5C6BLS2"/>
<dbReference type="PANTHER" id="PTHR42693:SF53">
    <property type="entry name" value="ENDO-4-O-SULFATASE"/>
    <property type="match status" value="1"/>
</dbReference>
<dbReference type="InterPro" id="IPR001375">
    <property type="entry name" value="Peptidase_S9_cat"/>
</dbReference>
<dbReference type="Pfam" id="PF00326">
    <property type="entry name" value="Peptidase_S9"/>
    <property type="match status" value="1"/>
</dbReference>
<proteinExistence type="inferred from homology"/>
<keyword evidence="9" id="KW-1185">Reference proteome</keyword>
<dbReference type="GO" id="GO:0008236">
    <property type="term" value="F:serine-type peptidase activity"/>
    <property type="evidence" value="ECO:0007669"/>
    <property type="project" value="InterPro"/>
</dbReference>
<comment type="similarity">
    <text evidence="1">Belongs to the sulfatase family.</text>
</comment>
<dbReference type="Pfam" id="PF00884">
    <property type="entry name" value="Sulfatase"/>
    <property type="match status" value="1"/>
</dbReference>
<reference evidence="8 9" key="1">
    <citation type="submission" date="2019-02" db="EMBL/GenBank/DDBJ databases">
        <title>Deep-cultivation of Planctomycetes and their phenomic and genomic characterization uncovers novel biology.</title>
        <authorList>
            <person name="Wiegand S."/>
            <person name="Jogler M."/>
            <person name="Boedeker C."/>
            <person name="Pinto D."/>
            <person name="Vollmers J."/>
            <person name="Rivas-Marin E."/>
            <person name="Kohn T."/>
            <person name="Peeters S.H."/>
            <person name="Heuer A."/>
            <person name="Rast P."/>
            <person name="Oberbeckmann S."/>
            <person name="Bunk B."/>
            <person name="Jeske O."/>
            <person name="Meyerdierks A."/>
            <person name="Storesund J.E."/>
            <person name="Kallscheuer N."/>
            <person name="Luecker S."/>
            <person name="Lage O.M."/>
            <person name="Pohl T."/>
            <person name="Merkel B.J."/>
            <person name="Hornburger P."/>
            <person name="Mueller R.-W."/>
            <person name="Bruemmer F."/>
            <person name="Labrenz M."/>
            <person name="Spormann A.M."/>
            <person name="Op Den Camp H."/>
            <person name="Overmann J."/>
            <person name="Amann R."/>
            <person name="Jetten M.S.M."/>
            <person name="Mascher T."/>
            <person name="Medema M.H."/>
            <person name="Devos D.P."/>
            <person name="Kaster A.-K."/>
            <person name="Ovreas L."/>
            <person name="Rohde M."/>
            <person name="Galperin M.Y."/>
            <person name="Jogler C."/>
        </authorList>
    </citation>
    <scope>NUCLEOTIDE SEQUENCE [LARGE SCALE GENOMIC DNA]</scope>
    <source>
        <strain evidence="8 9">CA54</strain>
    </source>
</reference>
<dbReference type="CDD" id="cd16025">
    <property type="entry name" value="PAS_like"/>
    <property type="match status" value="1"/>
</dbReference>
<feature type="domain" description="Peptidase S9 prolyl oligopeptidase catalytic" evidence="6">
    <location>
        <begin position="630"/>
        <end position="755"/>
    </location>
</feature>
<evidence type="ECO:0000256" key="5">
    <source>
        <dbReference type="SAM" id="SignalP"/>
    </source>
</evidence>
<evidence type="ECO:0000256" key="2">
    <source>
        <dbReference type="ARBA" id="ARBA00022723"/>
    </source>
</evidence>
<dbReference type="EMBL" id="SJPP01000001">
    <property type="protein sequence ID" value="TWU12965.1"/>
    <property type="molecule type" value="Genomic_DNA"/>
</dbReference>
<dbReference type="GO" id="GO:0004065">
    <property type="term" value="F:arylsulfatase activity"/>
    <property type="evidence" value="ECO:0007669"/>
    <property type="project" value="UniProtKB-EC"/>
</dbReference>
<dbReference type="Gene3D" id="3.40.720.10">
    <property type="entry name" value="Alkaline Phosphatase, subunit A"/>
    <property type="match status" value="1"/>
</dbReference>
<evidence type="ECO:0000256" key="3">
    <source>
        <dbReference type="ARBA" id="ARBA00022801"/>
    </source>
</evidence>
<dbReference type="GO" id="GO:0046872">
    <property type="term" value="F:metal ion binding"/>
    <property type="evidence" value="ECO:0007669"/>
    <property type="project" value="UniProtKB-KW"/>
</dbReference>
<evidence type="ECO:0000259" key="6">
    <source>
        <dbReference type="Pfam" id="PF00326"/>
    </source>
</evidence>
<keyword evidence="3 8" id="KW-0378">Hydrolase</keyword>
<protein>
    <submittedName>
        <fullName evidence="8">Arylsulfatase</fullName>
        <ecNumber evidence="8">3.1.6.1</ecNumber>
    </submittedName>
</protein>
<dbReference type="InterPro" id="IPR017850">
    <property type="entry name" value="Alkaline_phosphatase_core_sf"/>
</dbReference>
<dbReference type="InterPro" id="IPR050738">
    <property type="entry name" value="Sulfatase"/>
</dbReference>
<keyword evidence="4" id="KW-0106">Calcium</keyword>
<evidence type="ECO:0000259" key="7">
    <source>
        <dbReference type="Pfam" id="PF00884"/>
    </source>
</evidence>
<dbReference type="PROSITE" id="PS00149">
    <property type="entry name" value="SULFATASE_2"/>
    <property type="match status" value="1"/>
</dbReference>
<comment type="caution">
    <text evidence="8">The sequence shown here is derived from an EMBL/GenBank/DDBJ whole genome shotgun (WGS) entry which is preliminary data.</text>
</comment>
<gene>
    <name evidence="8" type="primary">atsA_14</name>
    <name evidence="8" type="ORF">CA54_17910</name>
</gene>
<feature type="chain" id="PRO_5022800671" evidence="5">
    <location>
        <begin position="21"/>
        <end position="779"/>
    </location>
</feature>
<sequence length="779" mass="86720" precursor="true">MKYFLTVICALTLLPLTAGAAERPNVLVILADDLGYSDIGCYGGEIETPNLDALAKDGLRFTQFYNTARCWPTRGALLTGYYAQQIRRDSLPGIPSGGRGKRPQWARLLPDMLKPLGYRSYHSGKWHVDGLPLQCGFDRSYYVQDQGRFFNPKVHYEDDQKLPPVEPGGDYYATNAIADHAVRTLKEHAEKHGETPFFHYLAFTAPHFPLHGLPEDIAKYREQYRAGWEKVRDARWQGIQEIGLVDGELSDVEPDIGPPYHFPKALEILGPGEVNRPLPWETMTATQQEFQATKMAIHAAMIDRVDRDIGRVLAQLRAMGALDNTLILFLSDNGGSAEIMVRDDGHDPAAAPGSAATYLCLGPGWSTTSNTPFRRHKTWVHEGGISTPLIAHWPAGISAKGELRQNVGHVIDIVPTILDIAGGAPLKTWNDQPVPPAPGKSLVPAFAKDDTVKRDSLWWSHEGNRALRVGNWKLVAARDDDWELYDLHGDRTEQHNLAAKHPDKVDDMRRKWEQLEYEFRQFATRDLPQSSLLPRKELILPGKSFFVADRPAFIFYPPREKRCKPQPWILYAPTLPGLPDRHEKWMHEQFLAAGVAVAGIDIGESFGSPRGQKLYNALHRELTTKRGFAQKPCLLGRSRGGLMITSWAAAHPEKVAGIAGIYPVLDLTAYPGVDKAAGAYGLTAEQLQNRLAKHNPIENVEALARAGVPAFFIHGDSDKVVPLETNSAEFVRRYKAAGAESLVQLVIADGQGHNYWDGFFHCQELIDFAVKQATATTEK</sequence>
<evidence type="ECO:0000256" key="1">
    <source>
        <dbReference type="ARBA" id="ARBA00008779"/>
    </source>
</evidence>
<dbReference type="RefSeq" id="WP_231963005.1">
    <property type="nucleotide sequence ID" value="NZ_SJPP01000001.1"/>
</dbReference>